<dbReference type="PRINTS" id="PR00793">
    <property type="entry name" value="PROAMNOPTASE"/>
</dbReference>
<keyword evidence="9 11" id="KW-0378">Hydrolase</keyword>
<dbReference type="InterPro" id="IPR005944">
    <property type="entry name" value="Pro_iminopeptidase"/>
</dbReference>
<evidence type="ECO:0000256" key="1">
    <source>
        <dbReference type="ARBA" id="ARBA00001585"/>
    </source>
</evidence>
<dbReference type="PIRSF" id="PIRSF006431">
    <property type="entry name" value="Pept_S33"/>
    <property type="match status" value="1"/>
</dbReference>
<evidence type="ECO:0000256" key="10">
    <source>
        <dbReference type="ARBA" id="ARBA00029605"/>
    </source>
</evidence>
<dbReference type="Gene3D" id="3.40.50.1820">
    <property type="entry name" value="alpha/beta hydrolase"/>
    <property type="match status" value="1"/>
</dbReference>
<evidence type="ECO:0000313" key="16">
    <source>
        <dbReference type="Proteomes" id="UP001169760"/>
    </source>
</evidence>
<evidence type="ECO:0000256" key="4">
    <source>
        <dbReference type="ARBA" id="ARBA00012568"/>
    </source>
</evidence>
<evidence type="ECO:0000256" key="12">
    <source>
        <dbReference type="PIRSR" id="PIRSR006431-1"/>
    </source>
</evidence>
<dbReference type="PANTHER" id="PTHR43722">
    <property type="entry name" value="PROLINE IMINOPEPTIDASE"/>
    <property type="match status" value="1"/>
</dbReference>
<evidence type="ECO:0000256" key="7">
    <source>
        <dbReference type="ARBA" id="ARBA00022490"/>
    </source>
</evidence>
<dbReference type="Pfam" id="PF00561">
    <property type="entry name" value="Abhydrolase_1"/>
    <property type="match status" value="1"/>
</dbReference>
<dbReference type="EC" id="3.4.11.5" evidence="4 11"/>
<protein>
    <recommendedName>
        <fullName evidence="5 11">Proline iminopeptidase</fullName>
        <shortName evidence="11">PIP</shortName>
        <ecNumber evidence="4 11">3.4.11.5</ecNumber>
    </recommendedName>
    <alternativeName>
        <fullName evidence="10 11">Prolyl aminopeptidase</fullName>
    </alternativeName>
</protein>
<dbReference type="EMBL" id="JAUOPB010000004">
    <property type="protein sequence ID" value="MDO6422124.1"/>
    <property type="molecule type" value="Genomic_DNA"/>
</dbReference>
<evidence type="ECO:0000256" key="2">
    <source>
        <dbReference type="ARBA" id="ARBA00004496"/>
    </source>
</evidence>
<evidence type="ECO:0000256" key="5">
    <source>
        <dbReference type="ARBA" id="ARBA00021843"/>
    </source>
</evidence>
<dbReference type="SUPFAM" id="SSF53474">
    <property type="entry name" value="alpha/beta-Hydrolases"/>
    <property type="match status" value="1"/>
</dbReference>
<evidence type="ECO:0000256" key="9">
    <source>
        <dbReference type="ARBA" id="ARBA00022801"/>
    </source>
</evidence>
<proteinExistence type="inferred from homology"/>
<comment type="similarity">
    <text evidence="3 11 13">Belongs to the peptidase S33 family.</text>
</comment>
<feature type="domain" description="AB hydrolase-1" evidence="14">
    <location>
        <begin position="36"/>
        <end position="295"/>
    </location>
</feature>
<dbReference type="GO" id="GO:0004177">
    <property type="term" value="F:aminopeptidase activity"/>
    <property type="evidence" value="ECO:0007669"/>
    <property type="project" value="UniProtKB-UniRule"/>
</dbReference>
<comment type="catalytic activity">
    <reaction evidence="1 11 13">
        <text>Release of N-terminal proline from a peptide.</text>
        <dbReference type="EC" id="3.4.11.5"/>
    </reaction>
</comment>
<evidence type="ECO:0000259" key="14">
    <source>
        <dbReference type="Pfam" id="PF00561"/>
    </source>
</evidence>
<reference evidence="15" key="1">
    <citation type="submission" date="2023-07" db="EMBL/GenBank/DDBJ databases">
        <title>Genome content predicts the carbon catabolic preferences of heterotrophic bacteria.</title>
        <authorList>
            <person name="Gralka M."/>
        </authorList>
    </citation>
    <scope>NUCLEOTIDE SEQUENCE</scope>
    <source>
        <strain evidence="15">I3M17_2</strain>
    </source>
</reference>
<organism evidence="15 16">
    <name type="scientific">Saccharophagus degradans</name>
    <dbReference type="NCBI Taxonomy" id="86304"/>
    <lineage>
        <taxon>Bacteria</taxon>
        <taxon>Pseudomonadati</taxon>
        <taxon>Pseudomonadota</taxon>
        <taxon>Gammaproteobacteria</taxon>
        <taxon>Cellvibrionales</taxon>
        <taxon>Cellvibrionaceae</taxon>
        <taxon>Saccharophagus</taxon>
    </lineage>
</organism>
<comment type="subcellular location">
    <subcellularLocation>
        <location evidence="2 11">Cytoplasm</location>
    </subcellularLocation>
</comment>
<dbReference type="Proteomes" id="UP001169760">
    <property type="component" value="Unassembled WGS sequence"/>
</dbReference>
<accession>A0AAW7X415</accession>
<keyword evidence="6 11" id="KW-0031">Aminopeptidase</keyword>
<gene>
    <name evidence="15" type="primary">pip</name>
    <name evidence="15" type="ORF">Q4521_06540</name>
</gene>
<dbReference type="AlphaFoldDB" id="A0AAW7X415"/>
<dbReference type="RefSeq" id="WP_303491955.1">
    <property type="nucleotide sequence ID" value="NZ_JAUOPB010000004.1"/>
</dbReference>
<evidence type="ECO:0000256" key="11">
    <source>
        <dbReference type="PIRNR" id="PIRNR006431"/>
    </source>
</evidence>
<dbReference type="InterPro" id="IPR000073">
    <property type="entry name" value="AB_hydrolase_1"/>
</dbReference>
<dbReference type="GO" id="GO:0006508">
    <property type="term" value="P:proteolysis"/>
    <property type="evidence" value="ECO:0007669"/>
    <property type="project" value="UniProtKB-KW"/>
</dbReference>
<dbReference type="InterPro" id="IPR002410">
    <property type="entry name" value="Peptidase_S33"/>
</dbReference>
<feature type="active site" evidence="12">
    <location>
        <position position="265"/>
    </location>
</feature>
<dbReference type="InterPro" id="IPR029058">
    <property type="entry name" value="AB_hydrolase_fold"/>
</dbReference>
<dbReference type="NCBIfam" id="TIGR01249">
    <property type="entry name" value="pro_imino_pep_1"/>
    <property type="match status" value="1"/>
</dbReference>
<name>A0AAW7X415_9GAMM</name>
<feature type="active site" description="Nucleophile" evidence="12">
    <location>
        <position position="110"/>
    </location>
</feature>
<evidence type="ECO:0000313" key="15">
    <source>
        <dbReference type="EMBL" id="MDO6422124.1"/>
    </source>
</evidence>
<keyword evidence="7 11" id="KW-0963">Cytoplasm</keyword>
<evidence type="ECO:0000256" key="6">
    <source>
        <dbReference type="ARBA" id="ARBA00022438"/>
    </source>
</evidence>
<dbReference type="GO" id="GO:0005737">
    <property type="term" value="C:cytoplasm"/>
    <property type="evidence" value="ECO:0007669"/>
    <property type="project" value="UniProtKB-SubCell"/>
</dbReference>
<evidence type="ECO:0000256" key="3">
    <source>
        <dbReference type="ARBA" id="ARBA00010088"/>
    </source>
</evidence>
<evidence type="ECO:0000256" key="13">
    <source>
        <dbReference type="RuleBase" id="RU003421"/>
    </source>
</evidence>
<dbReference type="PANTHER" id="PTHR43722:SF1">
    <property type="entry name" value="PROLINE IMINOPEPTIDASE"/>
    <property type="match status" value="1"/>
</dbReference>
<sequence length="323" mass="36294">MQILFPEIKPYATHELAVDDVHTLYVEESGDPGGIPVLFVHGGPGAGCSKHDRRFFNPELYRIILFDQRGAGRSKPHAELDHNTSQHLVEDMEKIREFLSIDNWVLFGGSWGSTLSLLYAQAYPQNVLYMILRGIFLCREQDLQWFYQAGADRIFPDYWQDYLAPIAENERDDMIGAYYKKLTGSNELAKMSAAKAWSQWEGRCATLRPNPDVVDRFTDPHMAVSLARIEAHYFVNCGFMSPNQIINNAHKLAGIPATIIHGRYDMVCPLDNAFALAEAWPTAKLHIIRDAGHSSSEPSVVDALVRVTHDVAQELSGDGDETS</sequence>
<evidence type="ECO:0000256" key="8">
    <source>
        <dbReference type="ARBA" id="ARBA00022670"/>
    </source>
</evidence>
<comment type="caution">
    <text evidence="15">The sequence shown here is derived from an EMBL/GenBank/DDBJ whole genome shotgun (WGS) entry which is preliminary data.</text>
</comment>
<feature type="active site" description="Proton donor" evidence="12">
    <location>
        <position position="293"/>
    </location>
</feature>
<keyword evidence="8 11" id="KW-0645">Protease</keyword>